<keyword evidence="2" id="KW-1185">Reference proteome</keyword>
<dbReference type="EMBL" id="FOFV01000011">
    <property type="protein sequence ID" value="SER72701.1"/>
    <property type="molecule type" value="Genomic_DNA"/>
</dbReference>
<sequence>MNTCTAQARAGTTASDVVAGQWFWHEPWPGYRVPLRVAATSRHGRTVRILTTDPDREVVQYRLDRPVRLFEDEDWGTSLSGVLPLDEVA</sequence>
<dbReference type="AlphaFoldDB" id="A0A1H9RIP2"/>
<dbReference type="RefSeq" id="WP_177229921.1">
    <property type="nucleotide sequence ID" value="NZ_FOFV01000011.1"/>
</dbReference>
<organism evidence="1 2">
    <name type="scientific">Lentzea albida</name>
    <dbReference type="NCBI Taxonomy" id="65499"/>
    <lineage>
        <taxon>Bacteria</taxon>
        <taxon>Bacillati</taxon>
        <taxon>Actinomycetota</taxon>
        <taxon>Actinomycetes</taxon>
        <taxon>Pseudonocardiales</taxon>
        <taxon>Pseudonocardiaceae</taxon>
        <taxon>Lentzea</taxon>
    </lineage>
</organism>
<dbReference type="Proteomes" id="UP000199503">
    <property type="component" value="Unassembled WGS sequence"/>
</dbReference>
<proteinExistence type="predicted"/>
<accession>A0A1H9RIP2</accession>
<protein>
    <submittedName>
        <fullName evidence="1">Uncharacterized protein</fullName>
    </submittedName>
</protein>
<evidence type="ECO:0000313" key="1">
    <source>
        <dbReference type="EMBL" id="SER72701.1"/>
    </source>
</evidence>
<evidence type="ECO:0000313" key="2">
    <source>
        <dbReference type="Proteomes" id="UP000199503"/>
    </source>
</evidence>
<reference evidence="2" key="1">
    <citation type="submission" date="2016-10" db="EMBL/GenBank/DDBJ databases">
        <authorList>
            <person name="Varghese N."/>
            <person name="Submissions S."/>
        </authorList>
    </citation>
    <scope>NUCLEOTIDE SEQUENCE [LARGE SCALE GENOMIC DNA]</scope>
    <source>
        <strain evidence="2">DSM 44437</strain>
    </source>
</reference>
<name>A0A1H9RIP2_9PSEU</name>
<gene>
    <name evidence="1" type="ORF">SAMN04488000_111140</name>
</gene>